<dbReference type="EMBL" id="BSCH01000014">
    <property type="protein sequence ID" value="GLG90877.1"/>
    <property type="molecule type" value="Genomic_DNA"/>
</dbReference>
<feature type="compositionally biased region" description="Basic and acidic residues" evidence="1">
    <location>
        <begin position="29"/>
        <end position="55"/>
    </location>
</feature>
<gene>
    <name evidence="2" type="ORF">Selli1_07660</name>
    <name evidence="3" type="ORF">Selli2_23040</name>
</gene>
<reference evidence="2" key="1">
    <citation type="submission" date="2022-11" db="EMBL/GenBank/DDBJ databases">
        <title>Draft genome sequence of Sellimonas catena strain 12EGH17.</title>
        <authorList>
            <person name="Atsushi H."/>
            <person name="Moriya O."/>
            <person name="Mitsuo S."/>
        </authorList>
    </citation>
    <scope>NUCLEOTIDE SEQUENCE</scope>
    <source>
        <strain evidence="2">12EGH17</strain>
    </source>
</reference>
<reference evidence="3" key="3">
    <citation type="submission" date="2022-11" db="EMBL/GenBank/DDBJ databases">
        <title>Draft genome sequence of Sellimonas catena strain 18CBH55.</title>
        <authorList>
            <person name="Atsushi H."/>
            <person name="Moriya O."/>
            <person name="Mitsuo S."/>
        </authorList>
    </citation>
    <scope>NUCLEOTIDE SEQUENCE</scope>
    <source>
        <strain evidence="3">18CBH55</strain>
    </source>
</reference>
<dbReference type="AlphaFoldDB" id="A0A9W6FBL9"/>
<dbReference type="Proteomes" id="UP001145094">
    <property type="component" value="Unassembled WGS sequence"/>
</dbReference>
<evidence type="ECO:0000256" key="1">
    <source>
        <dbReference type="SAM" id="MobiDB-lite"/>
    </source>
</evidence>
<dbReference type="Proteomes" id="UP001145145">
    <property type="component" value="Unassembled WGS sequence"/>
</dbReference>
<keyword evidence="4" id="KW-1185">Reference proteome</keyword>
<reference evidence="2 4" key="5">
    <citation type="journal article" date="2023" name="Int. J. Syst. Evol. Microbiol.">
        <title>Sellimonas catena sp. nov., isolated from human faeces.</title>
        <authorList>
            <person name="Hisatomi A."/>
            <person name="Ohkuma M."/>
            <person name="Sakamoto M."/>
        </authorList>
    </citation>
    <scope>NUCLEOTIDE SEQUENCE [LARGE SCALE GENOMIC DNA]</scope>
    <source>
        <strain evidence="2 4">12EGH17</strain>
        <strain evidence="3">18CBH55</strain>
    </source>
</reference>
<protein>
    <submittedName>
        <fullName evidence="2">Uncharacterized protein</fullName>
    </submittedName>
</protein>
<feature type="compositionally biased region" description="Basic and acidic residues" evidence="1">
    <location>
        <begin position="1"/>
        <end position="20"/>
    </location>
</feature>
<sequence length="55" mass="6198">MKDEAKGDRMDGRPEKDKGRYSSRIQDAGIRKADARKSLRCAARSEDGKREENAS</sequence>
<reference evidence="3" key="4">
    <citation type="submission" date="2022-11" db="EMBL/GenBank/DDBJ databases">
        <title>Draft genome sequence of Sellimonas catena strain 18CBH55.</title>
        <authorList>
            <person name="Hisatomi A."/>
            <person name="Ohkuma M."/>
            <person name="Sakamoto M."/>
        </authorList>
    </citation>
    <scope>NUCLEOTIDE SEQUENCE</scope>
    <source>
        <strain evidence="3">18CBH55</strain>
    </source>
</reference>
<proteinExistence type="predicted"/>
<feature type="region of interest" description="Disordered" evidence="1">
    <location>
        <begin position="1"/>
        <end position="55"/>
    </location>
</feature>
<evidence type="ECO:0000313" key="2">
    <source>
        <dbReference type="EMBL" id="GLG03592.1"/>
    </source>
</evidence>
<dbReference type="EMBL" id="BSBO01000005">
    <property type="protein sequence ID" value="GLG03592.1"/>
    <property type="molecule type" value="Genomic_DNA"/>
</dbReference>
<organism evidence="2 4">
    <name type="scientific">Sellimonas catena</name>
    <dbReference type="NCBI Taxonomy" id="2994035"/>
    <lineage>
        <taxon>Bacteria</taxon>
        <taxon>Bacillati</taxon>
        <taxon>Bacillota</taxon>
        <taxon>Clostridia</taxon>
        <taxon>Lachnospirales</taxon>
        <taxon>Lachnospiraceae</taxon>
        <taxon>Sellimonas</taxon>
    </lineage>
</organism>
<accession>A0A9W6FBL9</accession>
<evidence type="ECO:0000313" key="4">
    <source>
        <dbReference type="Proteomes" id="UP001145145"/>
    </source>
</evidence>
<name>A0A9W6FBL9_9FIRM</name>
<reference evidence="2" key="2">
    <citation type="submission" date="2022-11" db="EMBL/GenBank/DDBJ databases">
        <title>Draft genome sequence of Sellimonas catena strain 12EGH17.</title>
        <authorList>
            <person name="Hisatomi A."/>
            <person name="Ohkuma M."/>
            <person name="Sakamoto M."/>
        </authorList>
    </citation>
    <scope>NUCLEOTIDE SEQUENCE</scope>
    <source>
        <strain evidence="2">12EGH17</strain>
    </source>
</reference>
<evidence type="ECO:0000313" key="3">
    <source>
        <dbReference type="EMBL" id="GLG90877.1"/>
    </source>
</evidence>
<comment type="caution">
    <text evidence="2">The sequence shown here is derived from an EMBL/GenBank/DDBJ whole genome shotgun (WGS) entry which is preliminary data.</text>
</comment>